<organism evidence="2">
    <name type="scientific">marine sediment metagenome</name>
    <dbReference type="NCBI Taxonomy" id="412755"/>
    <lineage>
        <taxon>unclassified sequences</taxon>
        <taxon>metagenomes</taxon>
        <taxon>ecological metagenomes</taxon>
    </lineage>
</organism>
<name>X0Y645_9ZZZZ</name>
<dbReference type="Gene3D" id="3.30.1120.10">
    <property type="match status" value="1"/>
</dbReference>
<dbReference type="SUPFAM" id="SSF53649">
    <property type="entry name" value="Alkaline phosphatase-like"/>
    <property type="match status" value="1"/>
</dbReference>
<dbReference type="EMBL" id="BARS01052097">
    <property type="protein sequence ID" value="GAG51384.1"/>
    <property type="molecule type" value="Genomic_DNA"/>
</dbReference>
<evidence type="ECO:0008006" key="3">
    <source>
        <dbReference type="Google" id="ProtNLM"/>
    </source>
</evidence>
<dbReference type="AlphaFoldDB" id="X0Y645"/>
<dbReference type="InterPro" id="IPR017850">
    <property type="entry name" value="Alkaline_phosphatase_core_sf"/>
</dbReference>
<evidence type="ECO:0000313" key="2">
    <source>
        <dbReference type="EMBL" id="GAG51384.1"/>
    </source>
</evidence>
<reference evidence="2" key="1">
    <citation type="journal article" date="2014" name="Front. Microbiol.">
        <title>High frequency of phylogenetically diverse reductive dehalogenase-homologous genes in deep subseafloor sedimentary metagenomes.</title>
        <authorList>
            <person name="Kawai M."/>
            <person name="Futagami T."/>
            <person name="Toyoda A."/>
            <person name="Takaki Y."/>
            <person name="Nishi S."/>
            <person name="Hori S."/>
            <person name="Arai W."/>
            <person name="Tsubouchi T."/>
            <person name="Morono Y."/>
            <person name="Uchiyama I."/>
            <person name="Ito T."/>
            <person name="Fujiyama A."/>
            <person name="Inagaki F."/>
            <person name="Takami H."/>
        </authorList>
    </citation>
    <scope>NUCLEOTIDE SEQUENCE</scope>
    <source>
        <strain evidence="2">Expedition CK06-06</strain>
    </source>
</reference>
<feature type="compositionally biased region" description="Basic residues" evidence="1">
    <location>
        <begin position="123"/>
        <end position="135"/>
    </location>
</feature>
<sequence>TAKKSKFKKRPIFWHFPAYLESYNEKQWPWRTTPAGAVRLGDWKLIEFFEPAGGGSGTIPALPGKLELYNIKDDISEKNDLAGTMPDKVEELHRMLVQWRKSVGAPIPTEKNPQYDPKARAVGWKKARARKKKKG</sequence>
<proteinExistence type="predicted"/>
<protein>
    <recommendedName>
        <fullName evidence="3">N-sulphoglucosamine sulphohydrolase C-terminal domain-containing protein</fullName>
    </recommendedName>
</protein>
<gene>
    <name evidence="2" type="ORF">S01H1_77506</name>
</gene>
<feature type="non-terminal residue" evidence="2">
    <location>
        <position position="1"/>
    </location>
</feature>
<evidence type="ECO:0000256" key="1">
    <source>
        <dbReference type="SAM" id="MobiDB-lite"/>
    </source>
</evidence>
<comment type="caution">
    <text evidence="2">The sequence shown here is derived from an EMBL/GenBank/DDBJ whole genome shotgun (WGS) entry which is preliminary data.</text>
</comment>
<accession>X0Y645</accession>
<feature type="region of interest" description="Disordered" evidence="1">
    <location>
        <begin position="103"/>
        <end position="135"/>
    </location>
</feature>